<gene>
    <name evidence="1" type="ORF">R69658_07761</name>
</gene>
<proteinExistence type="predicted"/>
<name>A0ABM8T811_9BURK</name>
<evidence type="ECO:0000313" key="1">
    <source>
        <dbReference type="EMBL" id="CAE6864154.1"/>
    </source>
</evidence>
<dbReference type="Proteomes" id="UP000674425">
    <property type="component" value="Unassembled WGS sequence"/>
</dbReference>
<keyword evidence="2" id="KW-1185">Reference proteome</keyword>
<evidence type="ECO:0000313" key="2">
    <source>
        <dbReference type="Proteomes" id="UP000674425"/>
    </source>
</evidence>
<accession>A0ABM8T811</accession>
<reference evidence="1 2" key="1">
    <citation type="submission" date="2021-02" db="EMBL/GenBank/DDBJ databases">
        <authorList>
            <person name="Vanwijnsberghe S."/>
        </authorList>
    </citation>
    <scope>NUCLEOTIDE SEQUENCE [LARGE SCALE GENOMIC DNA]</scope>
    <source>
        <strain evidence="1 2">R-69658</strain>
    </source>
</reference>
<dbReference type="EMBL" id="CAJNAU010000184">
    <property type="protein sequence ID" value="CAE6864154.1"/>
    <property type="molecule type" value="Genomic_DNA"/>
</dbReference>
<organism evidence="1 2">
    <name type="scientific">Paraburkholderia aspalathi</name>
    <dbReference type="NCBI Taxonomy" id="1324617"/>
    <lineage>
        <taxon>Bacteria</taxon>
        <taxon>Pseudomonadati</taxon>
        <taxon>Pseudomonadota</taxon>
        <taxon>Betaproteobacteria</taxon>
        <taxon>Burkholderiales</taxon>
        <taxon>Burkholderiaceae</taxon>
        <taxon>Paraburkholderia</taxon>
    </lineage>
</organism>
<sequence>MLFALNARPKRSLRLIVGAKFGGNRSFDIPAQIADNLLRAPESTGTTLNPKEP</sequence>
<comment type="caution">
    <text evidence="1">The sequence shown here is derived from an EMBL/GenBank/DDBJ whole genome shotgun (WGS) entry which is preliminary data.</text>
</comment>
<protein>
    <submittedName>
        <fullName evidence="1">Uncharacterized protein</fullName>
    </submittedName>
</protein>